<dbReference type="PANTHER" id="PTHR10772:SF63">
    <property type="entry name" value="20 KDA CHAPERONIN, CHLOROPLASTIC"/>
    <property type="match status" value="1"/>
</dbReference>
<keyword evidence="2 3" id="KW-0143">Chaperone</keyword>
<gene>
    <name evidence="3" type="primary">groES</name>
    <name evidence="3" type="synonym">groS</name>
    <name evidence="5" type="ORF">A3B45_02495</name>
</gene>
<dbReference type="SMART" id="SM00883">
    <property type="entry name" value="Cpn10"/>
    <property type="match status" value="1"/>
</dbReference>
<dbReference type="SUPFAM" id="SSF50129">
    <property type="entry name" value="GroES-like"/>
    <property type="match status" value="1"/>
</dbReference>
<proteinExistence type="inferred from homology"/>
<keyword evidence="3" id="KW-0963">Cytoplasm</keyword>
<comment type="subunit">
    <text evidence="3">Heptamer of 7 subunits arranged in a ring. Interacts with the chaperonin GroEL.</text>
</comment>
<dbReference type="Gene3D" id="2.30.33.40">
    <property type="entry name" value="GroES chaperonin"/>
    <property type="match status" value="1"/>
</dbReference>
<dbReference type="Proteomes" id="UP000178565">
    <property type="component" value="Unassembled WGS sequence"/>
</dbReference>
<dbReference type="Pfam" id="PF00166">
    <property type="entry name" value="Cpn10"/>
    <property type="match status" value="1"/>
</dbReference>
<dbReference type="CDD" id="cd00320">
    <property type="entry name" value="cpn10"/>
    <property type="match status" value="1"/>
</dbReference>
<dbReference type="EMBL" id="MFDM01000011">
    <property type="protein sequence ID" value="OGE43876.1"/>
    <property type="molecule type" value="Genomic_DNA"/>
</dbReference>
<dbReference type="GO" id="GO:0046872">
    <property type="term" value="F:metal ion binding"/>
    <property type="evidence" value="ECO:0007669"/>
    <property type="project" value="TreeGrafter"/>
</dbReference>
<name>A0A1F5KSI0_9BACT</name>
<evidence type="ECO:0000313" key="6">
    <source>
        <dbReference type="Proteomes" id="UP000178565"/>
    </source>
</evidence>
<dbReference type="InterPro" id="IPR011032">
    <property type="entry name" value="GroES-like_sf"/>
</dbReference>
<protein>
    <recommendedName>
        <fullName evidence="3">Co-chaperonin GroES</fullName>
    </recommendedName>
    <alternativeName>
        <fullName evidence="3">10 kDa chaperonin</fullName>
    </alternativeName>
    <alternativeName>
        <fullName evidence="3">Chaperonin-10</fullName>
        <shortName evidence="3">Cpn10</shortName>
    </alternativeName>
</protein>
<reference evidence="5 6" key="1">
    <citation type="journal article" date="2016" name="Nat. Commun.">
        <title>Thousands of microbial genomes shed light on interconnected biogeochemical processes in an aquifer system.</title>
        <authorList>
            <person name="Anantharaman K."/>
            <person name="Brown C.T."/>
            <person name="Hug L.A."/>
            <person name="Sharon I."/>
            <person name="Castelle C.J."/>
            <person name="Probst A.J."/>
            <person name="Thomas B.C."/>
            <person name="Singh A."/>
            <person name="Wilkins M.J."/>
            <person name="Karaoz U."/>
            <person name="Brodie E.L."/>
            <person name="Williams K.H."/>
            <person name="Hubbard S.S."/>
            <person name="Banfield J.F."/>
        </authorList>
    </citation>
    <scope>NUCLEOTIDE SEQUENCE [LARGE SCALE GENOMIC DNA]</scope>
</reference>
<dbReference type="STRING" id="1797785.A3B45_02495"/>
<comment type="subcellular location">
    <subcellularLocation>
        <location evidence="3">Cytoplasm</location>
    </subcellularLocation>
</comment>
<dbReference type="GO" id="GO:0051087">
    <property type="term" value="F:protein-folding chaperone binding"/>
    <property type="evidence" value="ECO:0007669"/>
    <property type="project" value="TreeGrafter"/>
</dbReference>
<dbReference type="GO" id="GO:0051082">
    <property type="term" value="F:unfolded protein binding"/>
    <property type="evidence" value="ECO:0007669"/>
    <property type="project" value="TreeGrafter"/>
</dbReference>
<dbReference type="InterPro" id="IPR020818">
    <property type="entry name" value="Chaperonin_GroES"/>
</dbReference>
<dbReference type="PANTHER" id="PTHR10772">
    <property type="entry name" value="10 KDA HEAT SHOCK PROTEIN"/>
    <property type="match status" value="1"/>
</dbReference>
<dbReference type="FunFam" id="2.30.33.40:FF:000001">
    <property type="entry name" value="10 kDa chaperonin"/>
    <property type="match status" value="1"/>
</dbReference>
<dbReference type="GO" id="GO:0044183">
    <property type="term" value="F:protein folding chaperone"/>
    <property type="evidence" value="ECO:0007669"/>
    <property type="project" value="InterPro"/>
</dbReference>
<dbReference type="GO" id="GO:0005737">
    <property type="term" value="C:cytoplasm"/>
    <property type="evidence" value="ECO:0007669"/>
    <property type="project" value="UniProtKB-SubCell"/>
</dbReference>
<evidence type="ECO:0000256" key="2">
    <source>
        <dbReference type="ARBA" id="ARBA00023186"/>
    </source>
</evidence>
<dbReference type="NCBIfam" id="NF001531">
    <property type="entry name" value="PRK00364.2-2"/>
    <property type="match status" value="1"/>
</dbReference>
<organism evidence="5 6">
    <name type="scientific">Candidatus Daviesbacteria bacterium RIFCSPLOWO2_01_FULL_39_12</name>
    <dbReference type="NCBI Taxonomy" id="1797785"/>
    <lineage>
        <taxon>Bacteria</taxon>
        <taxon>Candidatus Daviesiibacteriota</taxon>
    </lineage>
</organism>
<comment type="caution">
    <text evidence="5">The sequence shown here is derived from an EMBL/GenBank/DDBJ whole genome shotgun (WGS) entry which is preliminary data.</text>
</comment>
<dbReference type="GO" id="GO:0005524">
    <property type="term" value="F:ATP binding"/>
    <property type="evidence" value="ECO:0007669"/>
    <property type="project" value="InterPro"/>
</dbReference>
<evidence type="ECO:0000256" key="3">
    <source>
        <dbReference type="HAMAP-Rule" id="MF_00580"/>
    </source>
</evidence>
<dbReference type="AlphaFoldDB" id="A0A1F5KSI0"/>
<dbReference type="HAMAP" id="MF_00580">
    <property type="entry name" value="CH10"/>
    <property type="match status" value="1"/>
</dbReference>
<dbReference type="InterPro" id="IPR037124">
    <property type="entry name" value="Chaperonin_GroES_sf"/>
</dbReference>
<dbReference type="PRINTS" id="PR00297">
    <property type="entry name" value="CHAPERONIN10"/>
</dbReference>
<evidence type="ECO:0000256" key="4">
    <source>
        <dbReference type="RuleBase" id="RU000535"/>
    </source>
</evidence>
<sequence length="107" mass="11602">MPKNKKNTANKVSIKPLMGYVLVEPSEAETKTASGIYLPEGAQEKPAQGVVVACGDDMVMENGKVVKCPVKVGDKVVYKKWGGDEIKIDGVEYKLVKFDDLMAILEG</sequence>
<evidence type="ECO:0000313" key="5">
    <source>
        <dbReference type="EMBL" id="OGE43876.1"/>
    </source>
</evidence>
<evidence type="ECO:0000256" key="1">
    <source>
        <dbReference type="ARBA" id="ARBA00006975"/>
    </source>
</evidence>
<accession>A0A1F5KSI0</accession>
<comment type="function">
    <text evidence="3 4">Together with the chaperonin GroEL, plays an essential role in assisting protein folding. The GroEL-GroES system forms a nano-cage that allows encapsulation of the non-native substrate proteins and provides a physical environment optimized to promote and accelerate protein folding. GroES binds to the apical surface of the GroEL ring, thereby capping the opening of the GroEL channel.</text>
</comment>
<comment type="similarity">
    <text evidence="1 3 4">Belongs to the GroES chaperonin family.</text>
</comment>